<organism evidence="1 2">
    <name type="scientific">Epichloe festucae (strain Fl1)</name>
    <dbReference type="NCBI Taxonomy" id="877507"/>
    <lineage>
        <taxon>Eukaryota</taxon>
        <taxon>Fungi</taxon>
        <taxon>Dikarya</taxon>
        <taxon>Ascomycota</taxon>
        <taxon>Pezizomycotina</taxon>
        <taxon>Sordariomycetes</taxon>
        <taxon>Hypocreomycetidae</taxon>
        <taxon>Hypocreales</taxon>
        <taxon>Clavicipitaceae</taxon>
        <taxon>Epichloe</taxon>
    </lineage>
</organism>
<dbReference type="Proteomes" id="UP000594364">
    <property type="component" value="Chromosome 4"/>
</dbReference>
<protein>
    <submittedName>
        <fullName evidence="1">Uncharacterized protein</fullName>
    </submittedName>
</protein>
<dbReference type="EMBL" id="CP031388">
    <property type="protein sequence ID" value="QPH04079.1"/>
    <property type="molecule type" value="Genomic_DNA"/>
</dbReference>
<keyword evidence="2" id="KW-1185">Reference proteome</keyword>
<gene>
    <name evidence="1" type="ORF">C2857_000732</name>
</gene>
<name>A0A7S9PWJ3_EPIFF</name>
<sequence length="71" mass="7848">MVARQPSKSWLKPSEIPYSHQGWRLSCAKGVASPPSYDRPIPLDSGNPVEHEYLAQISILTLAKDSNAIPF</sequence>
<evidence type="ECO:0000313" key="2">
    <source>
        <dbReference type="Proteomes" id="UP000594364"/>
    </source>
</evidence>
<evidence type="ECO:0000313" key="1">
    <source>
        <dbReference type="EMBL" id="QPH04079.1"/>
    </source>
</evidence>
<dbReference type="AlphaFoldDB" id="A0A7S9PWJ3"/>
<accession>A0A7S9PWJ3</accession>
<reference evidence="1 2" key="1">
    <citation type="journal article" date="2018" name="PLoS Genet.">
        <title>Repeat elements organise 3D genome structure and mediate transcription in the filamentous fungus Epichloe festucae.</title>
        <authorList>
            <person name="Winter D.J."/>
            <person name="Ganley A.R.D."/>
            <person name="Young C.A."/>
            <person name="Liachko I."/>
            <person name="Schardl C.L."/>
            <person name="Dupont P.Y."/>
            <person name="Berry D."/>
            <person name="Ram A."/>
            <person name="Scott B."/>
            <person name="Cox M.P."/>
        </authorList>
    </citation>
    <scope>NUCLEOTIDE SEQUENCE [LARGE SCALE GENOMIC DNA]</scope>
    <source>
        <strain evidence="1 2">Fl1</strain>
    </source>
</reference>
<proteinExistence type="predicted"/>